<dbReference type="SUPFAM" id="SSF55729">
    <property type="entry name" value="Acyl-CoA N-acyltransferases (Nat)"/>
    <property type="match status" value="1"/>
</dbReference>
<accession>A0A9Q8LIX2</accession>
<reference evidence="2" key="1">
    <citation type="submission" date="2021-12" db="EMBL/GenBank/DDBJ databases">
        <authorList>
            <person name="Zaccaron A."/>
            <person name="Stergiopoulos I."/>
        </authorList>
    </citation>
    <scope>NUCLEOTIDE SEQUENCE</scope>
    <source>
        <strain evidence="2">Race5_Kim</strain>
    </source>
</reference>
<dbReference type="EMBL" id="CP090167">
    <property type="protein sequence ID" value="UJO18220.1"/>
    <property type="molecule type" value="Genomic_DNA"/>
</dbReference>
<dbReference type="Pfam" id="PF00583">
    <property type="entry name" value="Acetyltransf_1"/>
    <property type="match status" value="1"/>
</dbReference>
<dbReference type="GeneID" id="71986424"/>
<dbReference type="RefSeq" id="XP_047762586.1">
    <property type="nucleotide sequence ID" value="XM_047905694.1"/>
</dbReference>
<dbReference type="AlphaFoldDB" id="A0A9Q8LIX2"/>
<name>A0A9Q8LIX2_PASFU</name>
<dbReference type="GO" id="GO:0016747">
    <property type="term" value="F:acyltransferase activity, transferring groups other than amino-acyl groups"/>
    <property type="evidence" value="ECO:0007669"/>
    <property type="project" value="InterPro"/>
</dbReference>
<evidence type="ECO:0000313" key="2">
    <source>
        <dbReference type="EMBL" id="UJO18220.1"/>
    </source>
</evidence>
<evidence type="ECO:0000313" key="3">
    <source>
        <dbReference type="Proteomes" id="UP000756132"/>
    </source>
</evidence>
<gene>
    <name evidence="2" type="ORF">CLAFUR5_06546</name>
</gene>
<dbReference type="Proteomes" id="UP000756132">
    <property type="component" value="Chromosome 5"/>
</dbReference>
<reference evidence="2" key="2">
    <citation type="journal article" date="2022" name="Microb. Genom.">
        <title>A chromosome-scale genome assembly of the tomato pathogen Cladosporium fulvum reveals a compartmentalized genome architecture and the presence of a dispensable chromosome.</title>
        <authorList>
            <person name="Zaccaron A.Z."/>
            <person name="Chen L.H."/>
            <person name="Samaras A."/>
            <person name="Stergiopoulos I."/>
        </authorList>
    </citation>
    <scope>NUCLEOTIDE SEQUENCE</scope>
    <source>
        <strain evidence="2">Race5_Kim</strain>
    </source>
</reference>
<dbReference type="InterPro" id="IPR000182">
    <property type="entry name" value="GNAT_dom"/>
</dbReference>
<dbReference type="Gene3D" id="3.40.630.30">
    <property type="match status" value="1"/>
</dbReference>
<evidence type="ECO:0000259" key="1">
    <source>
        <dbReference type="PROSITE" id="PS51186"/>
    </source>
</evidence>
<protein>
    <recommendedName>
        <fullName evidence="1">N-acetyltransferase domain-containing protein</fullName>
    </recommendedName>
</protein>
<keyword evidence="3" id="KW-1185">Reference proteome</keyword>
<dbReference type="PROSITE" id="PS51186">
    <property type="entry name" value="GNAT"/>
    <property type="match status" value="1"/>
</dbReference>
<dbReference type="OrthoDB" id="2821191at2759"/>
<dbReference type="OMA" id="VDCYAGG"/>
<feature type="domain" description="N-acetyltransferase" evidence="1">
    <location>
        <begin position="42"/>
        <end position="196"/>
    </location>
</feature>
<dbReference type="InterPro" id="IPR016181">
    <property type="entry name" value="Acyl_CoA_acyltransferase"/>
</dbReference>
<proteinExistence type="predicted"/>
<organism evidence="2 3">
    <name type="scientific">Passalora fulva</name>
    <name type="common">Tomato leaf mold</name>
    <name type="synonym">Cladosporium fulvum</name>
    <dbReference type="NCBI Taxonomy" id="5499"/>
    <lineage>
        <taxon>Eukaryota</taxon>
        <taxon>Fungi</taxon>
        <taxon>Dikarya</taxon>
        <taxon>Ascomycota</taxon>
        <taxon>Pezizomycotina</taxon>
        <taxon>Dothideomycetes</taxon>
        <taxon>Dothideomycetidae</taxon>
        <taxon>Mycosphaerellales</taxon>
        <taxon>Mycosphaerellaceae</taxon>
        <taxon>Fulvia</taxon>
    </lineage>
</organism>
<dbReference type="KEGG" id="ffu:CLAFUR5_06546"/>
<sequence length="196" mass="22038">MPPLTIRPASLSRGDADLFLDFWDSQIAWLANNGGADQWGTVPIRTARPEAIDKVLSWITRSETGTSWGPEWRRAFVAEVADENDERTPVASISLQSTPAKYVTDYLAEDDEPYVYVIWLMTNRDAGEAAKGVGGALIEYAKGVCREVGVRRMCLDCYRGNDRKLVKYYEKQGFTIVKDFTAGEKEWPGSVMEMRV</sequence>